<feature type="domain" description="KOW" evidence="7">
    <location>
        <begin position="5"/>
        <end position="32"/>
    </location>
</feature>
<evidence type="ECO:0000256" key="2">
    <source>
        <dbReference type="ARBA" id="ARBA00022980"/>
    </source>
</evidence>
<evidence type="ECO:0000256" key="4">
    <source>
        <dbReference type="ARBA" id="ARBA00035206"/>
    </source>
</evidence>
<keyword evidence="5" id="KW-0699">rRNA-binding</keyword>
<dbReference type="PROSITE" id="PS01108">
    <property type="entry name" value="RIBOSOMAL_L24"/>
    <property type="match status" value="1"/>
</dbReference>
<dbReference type="GO" id="GO:1990904">
    <property type="term" value="C:ribonucleoprotein complex"/>
    <property type="evidence" value="ECO:0007669"/>
    <property type="project" value="UniProtKB-KW"/>
</dbReference>
<dbReference type="InterPro" id="IPR003256">
    <property type="entry name" value="Ribosomal_uL24"/>
</dbReference>
<dbReference type="EMBL" id="DSTT01000003">
    <property type="protein sequence ID" value="HFK23660.1"/>
    <property type="molecule type" value="Genomic_DNA"/>
</dbReference>
<keyword evidence="5" id="KW-0694">RNA-binding</keyword>
<sequence length="106" mass="12065">MEKFNIRKDDLVIVVKGEDKGKKGKVLRVFRDKRKAIVEGVNIVKKHQKARKQGEKSGIIEKEAPVSLSSLMLVCPKCNTPTKVGHTKSENKSVRYCKNCREMIVR</sequence>
<evidence type="ECO:0000256" key="5">
    <source>
        <dbReference type="HAMAP-Rule" id="MF_01326"/>
    </source>
</evidence>
<dbReference type="InterPro" id="IPR005825">
    <property type="entry name" value="Ribosomal_uL24_CS"/>
</dbReference>
<dbReference type="InterPro" id="IPR008991">
    <property type="entry name" value="Translation_prot_SH3-like_sf"/>
</dbReference>
<dbReference type="Gene3D" id="2.30.30.30">
    <property type="match status" value="1"/>
</dbReference>
<proteinExistence type="inferred from homology"/>
<comment type="function">
    <text evidence="5">One of two assembly initiator proteins, it binds directly to the 5'-end of the 23S rRNA, where it nucleates assembly of the 50S subunit.</text>
</comment>
<comment type="subunit">
    <text evidence="5">Part of the 50S ribosomal subunit.</text>
</comment>
<keyword evidence="2 5" id="KW-0689">Ribosomal protein</keyword>
<dbReference type="InterPro" id="IPR041988">
    <property type="entry name" value="Ribosomal_uL24_KOW"/>
</dbReference>
<accession>A0A7C3N6U5</accession>
<dbReference type="NCBIfam" id="TIGR01079">
    <property type="entry name" value="rplX_bact"/>
    <property type="match status" value="1"/>
</dbReference>
<comment type="function">
    <text evidence="5">One of the proteins that surrounds the polypeptide exit tunnel on the outside of the subunit.</text>
</comment>
<keyword evidence="3 5" id="KW-0687">Ribonucleoprotein</keyword>
<dbReference type="SUPFAM" id="SSF50104">
    <property type="entry name" value="Translation proteins SH3-like domain"/>
    <property type="match status" value="1"/>
</dbReference>
<dbReference type="GO" id="GO:0003735">
    <property type="term" value="F:structural constituent of ribosome"/>
    <property type="evidence" value="ECO:0007669"/>
    <property type="project" value="InterPro"/>
</dbReference>
<dbReference type="InterPro" id="IPR005824">
    <property type="entry name" value="KOW"/>
</dbReference>
<name>A0A7C3N6U5_UNCW3</name>
<dbReference type="GO" id="GO:0019843">
    <property type="term" value="F:rRNA binding"/>
    <property type="evidence" value="ECO:0007669"/>
    <property type="project" value="UniProtKB-UniRule"/>
</dbReference>
<dbReference type="Pfam" id="PF00467">
    <property type="entry name" value="KOW"/>
    <property type="match status" value="1"/>
</dbReference>
<evidence type="ECO:0000256" key="1">
    <source>
        <dbReference type="ARBA" id="ARBA00010618"/>
    </source>
</evidence>
<dbReference type="Pfam" id="PF17136">
    <property type="entry name" value="ribosomal_L24"/>
    <property type="match status" value="1"/>
</dbReference>
<dbReference type="InterPro" id="IPR057264">
    <property type="entry name" value="Ribosomal_uL24_C"/>
</dbReference>
<protein>
    <recommendedName>
        <fullName evidence="4 5">Large ribosomal subunit protein uL24</fullName>
    </recommendedName>
</protein>
<dbReference type="GO" id="GO:0005840">
    <property type="term" value="C:ribosome"/>
    <property type="evidence" value="ECO:0007669"/>
    <property type="project" value="UniProtKB-KW"/>
</dbReference>
<dbReference type="InterPro" id="IPR014722">
    <property type="entry name" value="Rib_uL2_dom2"/>
</dbReference>
<evidence type="ECO:0000256" key="3">
    <source>
        <dbReference type="ARBA" id="ARBA00023274"/>
    </source>
</evidence>
<comment type="similarity">
    <text evidence="1 5 6">Belongs to the universal ribosomal protein uL24 family.</text>
</comment>
<dbReference type="AlphaFoldDB" id="A0A7C3N6U5"/>
<dbReference type="SMART" id="SM00739">
    <property type="entry name" value="KOW"/>
    <property type="match status" value="1"/>
</dbReference>
<dbReference type="CDD" id="cd06089">
    <property type="entry name" value="KOW_RPL26"/>
    <property type="match status" value="1"/>
</dbReference>
<dbReference type="GO" id="GO:0006412">
    <property type="term" value="P:translation"/>
    <property type="evidence" value="ECO:0007669"/>
    <property type="project" value="UniProtKB-UniRule"/>
</dbReference>
<gene>
    <name evidence="5" type="primary">rplX</name>
    <name evidence="8" type="ORF">ENS15_03290</name>
</gene>
<evidence type="ECO:0000313" key="8">
    <source>
        <dbReference type="EMBL" id="HFK23660.1"/>
    </source>
</evidence>
<reference evidence="8" key="1">
    <citation type="journal article" date="2020" name="mSystems">
        <title>Genome- and Community-Level Interaction Insights into Carbon Utilization and Element Cycling Functions of Hydrothermarchaeota in Hydrothermal Sediment.</title>
        <authorList>
            <person name="Zhou Z."/>
            <person name="Liu Y."/>
            <person name="Xu W."/>
            <person name="Pan J."/>
            <person name="Luo Z.H."/>
            <person name="Li M."/>
        </authorList>
    </citation>
    <scope>NUCLEOTIDE SEQUENCE [LARGE SCALE GENOMIC DNA]</scope>
    <source>
        <strain evidence="8">SpSt-464</strain>
    </source>
</reference>
<dbReference type="HAMAP" id="MF_01326_B">
    <property type="entry name" value="Ribosomal_uL24_B"/>
    <property type="match status" value="1"/>
</dbReference>
<comment type="caution">
    <text evidence="8">The sequence shown here is derived from an EMBL/GenBank/DDBJ whole genome shotgun (WGS) entry which is preliminary data.</text>
</comment>
<evidence type="ECO:0000256" key="6">
    <source>
        <dbReference type="RuleBase" id="RU003477"/>
    </source>
</evidence>
<dbReference type="PANTHER" id="PTHR12903">
    <property type="entry name" value="MITOCHONDRIAL RIBOSOMAL PROTEIN L24"/>
    <property type="match status" value="1"/>
</dbReference>
<organism evidence="8">
    <name type="scientific">candidate division WOR-3 bacterium</name>
    <dbReference type="NCBI Taxonomy" id="2052148"/>
    <lineage>
        <taxon>Bacteria</taxon>
        <taxon>Bacteria division WOR-3</taxon>
    </lineage>
</organism>
<evidence type="ECO:0000259" key="7">
    <source>
        <dbReference type="SMART" id="SM00739"/>
    </source>
</evidence>